<dbReference type="GO" id="GO:0016746">
    <property type="term" value="F:acyltransferase activity"/>
    <property type="evidence" value="ECO:0007669"/>
    <property type="project" value="UniProtKB-KW"/>
</dbReference>
<keyword evidence="2" id="KW-1003">Cell membrane</keyword>
<dbReference type="Proteomes" id="UP000336646">
    <property type="component" value="Unassembled WGS sequence"/>
</dbReference>
<dbReference type="InterPro" id="IPR004960">
    <property type="entry name" value="LipA_acyltrans"/>
</dbReference>
<keyword evidence="3" id="KW-0997">Cell inner membrane</keyword>
<dbReference type="AlphaFoldDB" id="A0A6C1U0U8"/>
<dbReference type="CDD" id="cd07984">
    <property type="entry name" value="LPLAT_LABLAT-like"/>
    <property type="match status" value="1"/>
</dbReference>
<dbReference type="EMBL" id="RXIR01000004">
    <property type="protein sequence ID" value="TVS29650.1"/>
    <property type="molecule type" value="Genomic_DNA"/>
</dbReference>
<keyword evidence="4 7" id="KW-0808">Transferase</keyword>
<reference evidence="7 8" key="1">
    <citation type="submission" date="2018-12" db="EMBL/GenBank/DDBJ databases">
        <title>Corynebacterium sanguinis sp. nov., a clinically-associated and environmental corynebacterium.</title>
        <authorList>
            <person name="Gonzales-Siles L."/>
            <person name="Jaen-Luchoro D."/>
            <person name="Cardew S."/>
            <person name="Inganas E."/>
            <person name="Ohlen M."/>
            <person name="Jensie-Markopolous S."/>
            <person name="Pinyeiro-Iglesias B."/>
            <person name="Molin K."/>
            <person name="Skovbjerg S."/>
            <person name="Svensson-Stadler L."/>
            <person name="Funke G."/>
            <person name="Moore E.R.B."/>
        </authorList>
    </citation>
    <scope>NUCLEOTIDE SEQUENCE [LARGE SCALE GENOMIC DNA]</scope>
    <source>
        <strain evidence="7 8">58734</strain>
    </source>
</reference>
<accession>A0A6C1U0U8</accession>
<evidence type="ECO:0000256" key="5">
    <source>
        <dbReference type="ARBA" id="ARBA00023136"/>
    </source>
</evidence>
<sequence>MAAPQPHALGDALTAGAYIAGWKVVGTLPAALATRLFNAGADAASDNGRGMEMLRRNLIRVVGVENVDQQLVRDSMRSYARYWKEAFRLPVMAGDAQVVASISNAVRGREYLDEVLEAGRGAILALPHSGNWDMAGMWLVHNYGQFTTVAERLKPESLFDAFVEFRRGLGFEVLPHTGGEAPPYPRLREVLGGNGIVCLLGERDLTSRGVEVDFFGETTTFPAGPAKLAIDTGAALLPVHAWFEGTDSAPAWGLKSGAPVEVTTVEETTQRLADCFAANIAAHPQDWHMLQPMWPADRPKKPRRRRAR</sequence>
<keyword evidence="6 7" id="KW-0012">Acyltransferase</keyword>
<name>A0A6C1U0U8_9CORY</name>
<dbReference type="Pfam" id="PF03279">
    <property type="entry name" value="Lip_A_acyltrans"/>
    <property type="match status" value="1"/>
</dbReference>
<comment type="subcellular location">
    <subcellularLocation>
        <location evidence="1">Cell inner membrane</location>
    </subcellularLocation>
</comment>
<organism evidence="7 8">
    <name type="scientific">Corynebacterium sanguinis</name>
    <dbReference type="NCBI Taxonomy" id="2594913"/>
    <lineage>
        <taxon>Bacteria</taxon>
        <taxon>Bacillati</taxon>
        <taxon>Actinomycetota</taxon>
        <taxon>Actinomycetes</taxon>
        <taxon>Mycobacteriales</taxon>
        <taxon>Corynebacteriaceae</taxon>
        <taxon>Corynebacterium</taxon>
    </lineage>
</organism>
<dbReference type="GO" id="GO:0009247">
    <property type="term" value="P:glycolipid biosynthetic process"/>
    <property type="evidence" value="ECO:0007669"/>
    <property type="project" value="UniProtKB-ARBA"/>
</dbReference>
<dbReference type="NCBIfam" id="NF005919">
    <property type="entry name" value="PRK07920.1"/>
    <property type="match status" value="1"/>
</dbReference>
<comment type="caution">
    <text evidence="7">The sequence shown here is derived from an EMBL/GenBank/DDBJ whole genome shotgun (WGS) entry which is preliminary data.</text>
</comment>
<evidence type="ECO:0000313" key="8">
    <source>
        <dbReference type="Proteomes" id="UP000336646"/>
    </source>
</evidence>
<dbReference type="PANTHER" id="PTHR30606:SF10">
    <property type="entry name" value="PHOSPHATIDYLINOSITOL MANNOSIDE ACYLTRANSFERASE"/>
    <property type="match status" value="1"/>
</dbReference>
<evidence type="ECO:0000256" key="6">
    <source>
        <dbReference type="ARBA" id="ARBA00023315"/>
    </source>
</evidence>
<evidence type="ECO:0000256" key="4">
    <source>
        <dbReference type="ARBA" id="ARBA00022679"/>
    </source>
</evidence>
<evidence type="ECO:0000256" key="2">
    <source>
        <dbReference type="ARBA" id="ARBA00022475"/>
    </source>
</evidence>
<proteinExistence type="predicted"/>
<protein>
    <submittedName>
        <fullName evidence="7">Phosphatidylinositol mannoside acyltransferase</fullName>
    </submittedName>
</protein>
<evidence type="ECO:0000256" key="1">
    <source>
        <dbReference type="ARBA" id="ARBA00004533"/>
    </source>
</evidence>
<dbReference type="GO" id="GO:0005886">
    <property type="term" value="C:plasma membrane"/>
    <property type="evidence" value="ECO:0007669"/>
    <property type="project" value="UniProtKB-SubCell"/>
</dbReference>
<evidence type="ECO:0000313" key="7">
    <source>
        <dbReference type="EMBL" id="TVS29650.1"/>
    </source>
</evidence>
<dbReference type="PANTHER" id="PTHR30606">
    <property type="entry name" value="LIPID A BIOSYNTHESIS LAUROYL ACYLTRANSFERASE"/>
    <property type="match status" value="1"/>
</dbReference>
<keyword evidence="5" id="KW-0472">Membrane</keyword>
<dbReference type="OrthoDB" id="9803456at2"/>
<evidence type="ECO:0000256" key="3">
    <source>
        <dbReference type="ARBA" id="ARBA00022519"/>
    </source>
</evidence>
<dbReference type="RefSeq" id="WP_144772661.1">
    <property type="nucleotide sequence ID" value="NZ_JALXSY010000001.1"/>
</dbReference>
<gene>
    <name evidence="7" type="ORF">EKI59_03300</name>
</gene>